<comment type="cofactor">
    <cofactor evidence="8">
        <name>[4Fe-4S] cluster</name>
        <dbReference type="ChEBI" id="CHEBI:49883"/>
    </cofactor>
    <text evidence="8">Binds 2 [4Fe-4S] clusters. One cluster is coordinated with 3 cysteines and an exchangeable S-adenosyl-L-methionine.</text>
</comment>
<dbReference type="PROSITE" id="PS51918">
    <property type="entry name" value="RADICAL_SAM"/>
    <property type="match status" value="1"/>
</dbReference>
<dbReference type="InterPro" id="IPR012340">
    <property type="entry name" value="NA-bd_OB-fold"/>
</dbReference>
<comment type="subcellular location">
    <subcellularLocation>
        <location evidence="8">Cytoplasm</location>
    </subcellularLocation>
</comment>
<dbReference type="OrthoDB" id="9805215at2"/>
<evidence type="ECO:0000313" key="12">
    <source>
        <dbReference type="Proteomes" id="UP000286947"/>
    </source>
</evidence>
<dbReference type="InterPro" id="IPR013848">
    <property type="entry name" value="Methylthiotransferase_N"/>
</dbReference>
<dbReference type="PROSITE" id="PS01278">
    <property type="entry name" value="MTTASE_RADICAL"/>
    <property type="match status" value="1"/>
</dbReference>
<organism evidence="11 12">
    <name type="scientific">Saezia sanguinis</name>
    <dbReference type="NCBI Taxonomy" id="1965230"/>
    <lineage>
        <taxon>Bacteria</taxon>
        <taxon>Pseudomonadati</taxon>
        <taxon>Pseudomonadota</taxon>
        <taxon>Betaproteobacteria</taxon>
        <taxon>Burkholderiales</taxon>
        <taxon>Saeziaceae</taxon>
        <taxon>Saezia</taxon>
    </lineage>
</organism>
<dbReference type="InterPro" id="IPR007197">
    <property type="entry name" value="rSAM"/>
</dbReference>
<evidence type="ECO:0000256" key="8">
    <source>
        <dbReference type="HAMAP-Rule" id="MF_01865"/>
    </source>
</evidence>
<dbReference type="InterPro" id="IPR002792">
    <property type="entry name" value="TRAM_dom"/>
</dbReference>
<dbReference type="SMART" id="SM00729">
    <property type="entry name" value="Elp3"/>
    <property type="match status" value="1"/>
</dbReference>
<dbReference type="SFLD" id="SFLDS00029">
    <property type="entry name" value="Radical_SAM"/>
    <property type="match status" value="1"/>
</dbReference>
<dbReference type="InterPro" id="IPR023404">
    <property type="entry name" value="rSAM_horseshoe"/>
</dbReference>
<dbReference type="Gene3D" id="3.40.50.12160">
    <property type="entry name" value="Methylthiotransferase, N-terminal domain"/>
    <property type="match status" value="1"/>
</dbReference>
<keyword evidence="11" id="KW-0689">Ribosomal protein</keyword>
<dbReference type="PANTHER" id="PTHR43837">
    <property type="entry name" value="RIBOSOMAL PROTEIN S12 METHYLTHIOTRANSFERASE RIMO"/>
    <property type="match status" value="1"/>
</dbReference>
<dbReference type="EC" id="2.8.4.4" evidence="8"/>
<evidence type="ECO:0000259" key="9">
    <source>
        <dbReference type="PROSITE" id="PS51449"/>
    </source>
</evidence>
<keyword evidence="11" id="KW-0687">Ribonucleoprotein</keyword>
<dbReference type="InterPro" id="IPR005840">
    <property type="entry name" value="Ribosomal_uS12_MeSTrfase_RimO"/>
</dbReference>
<evidence type="ECO:0000256" key="1">
    <source>
        <dbReference type="ARBA" id="ARBA00022485"/>
    </source>
</evidence>
<dbReference type="SFLD" id="SFLDF00274">
    <property type="entry name" value="ribosomal_protein_S12_methylth"/>
    <property type="match status" value="1"/>
</dbReference>
<feature type="binding site" evidence="8">
    <location>
        <position position="160"/>
    </location>
    <ligand>
        <name>[4Fe-4S] cluster</name>
        <dbReference type="ChEBI" id="CHEBI:49883"/>
        <label>2</label>
        <note>4Fe-4S-S-AdoMet</note>
    </ligand>
</feature>
<dbReference type="SFLD" id="SFLDG01061">
    <property type="entry name" value="methylthiotransferase"/>
    <property type="match status" value="1"/>
</dbReference>
<dbReference type="GO" id="GO:0046872">
    <property type="term" value="F:metal ion binding"/>
    <property type="evidence" value="ECO:0007669"/>
    <property type="project" value="UniProtKB-KW"/>
</dbReference>
<protein>
    <recommendedName>
        <fullName evidence="8">Ribosomal protein uS12 methylthiotransferase RimO</fullName>
        <shortName evidence="8">uS12 MTTase</shortName>
        <shortName evidence="8">uS12 methylthiotransferase</shortName>
        <ecNumber evidence="8">2.8.4.4</ecNumber>
    </recommendedName>
    <alternativeName>
        <fullName evidence="8">Ribosomal protein uS12 (aspartate-C(3))-methylthiotransferase</fullName>
    </alternativeName>
    <alternativeName>
        <fullName evidence="8">Ribosome maturation factor RimO</fullName>
    </alternativeName>
</protein>
<dbReference type="InterPro" id="IPR038135">
    <property type="entry name" value="Methylthiotransferase_N_sf"/>
</dbReference>
<feature type="binding site" evidence="8">
    <location>
        <position position="84"/>
    </location>
    <ligand>
        <name>[4Fe-4S] cluster</name>
        <dbReference type="ChEBI" id="CHEBI:49883"/>
        <label>1</label>
    </ligand>
</feature>
<dbReference type="EMBL" id="PQSP01000006">
    <property type="protein sequence ID" value="RUS66098.1"/>
    <property type="molecule type" value="Genomic_DNA"/>
</dbReference>
<dbReference type="InterPro" id="IPR006638">
    <property type="entry name" value="Elp3/MiaA/NifB-like_rSAM"/>
</dbReference>
<dbReference type="GO" id="GO:0051539">
    <property type="term" value="F:4 iron, 4 sulfur cluster binding"/>
    <property type="evidence" value="ECO:0007669"/>
    <property type="project" value="UniProtKB-UniRule"/>
</dbReference>
<keyword evidence="6 8" id="KW-0408">Iron</keyword>
<dbReference type="Pfam" id="PF00919">
    <property type="entry name" value="UPF0004"/>
    <property type="match status" value="1"/>
</dbReference>
<dbReference type="HAMAP" id="MF_01865">
    <property type="entry name" value="MTTase_RimO"/>
    <property type="match status" value="1"/>
</dbReference>
<evidence type="ECO:0000256" key="7">
    <source>
        <dbReference type="ARBA" id="ARBA00023014"/>
    </source>
</evidence>
<dbReference type="AlphaFoldDB" id="A0A433SBH1"/>
<evidence type="ECO:0000256" key="2">
    <source>
        <dbReference type="ARBA" id="ARBA00022490"/>
    </source>
</evidence>
<reference evidence="11 12" key="1">
    <citation type="submission" date="2018-01" db="EMBL/GenBank/DDBJ databases">
        <title>Saezia sanguinis gen. nov., sp. nov., in the order Burkholderiales isolated from human blood.</title>
        <authorList>
            <person name="Medina-Pascual M.J."/>
            <person name="Valdezate S."/>
            <person name="Monzon S."/>
            <person name="Cuesta I."/>
            <person name="Carrasco G."/>
            <person name="Villalon P."/>
            <person name="Saez-Nieto J.A."/>
        </authorList>
    </citation>
    <scope>NUCLEOTIDE SEQUENCE [LARGE SCALE GENOMIC DNA]</scope>
    <source>
        <strain evidence="11 12">CNM695-12</strain>
    </source>
</reference>
<dbReference type="Pfam" id="PF04055">
    <property type="entry name" value="Radical_SAM"/>
    <property type="match status" value="1"/>
</dbReference>
<gene>
    <name evidence="8 11" type="primary">rimO</name>
    <name evidence="11" type="ORF">CUZ56_02176</name>
</gene>
<dbReference type="GO" id="GO:0006400">
    <property type="term" value="P:tRNA modification"/>
    <property type="evidence" value="ECO:0007669"/>
    <property type="project" value="InterPro"/>
</dbReference>
<evidence type="ECO:0000256" key="6">
    <source>
        <dbReference type="ARBA" id="ARBA00023004"/>
    </source>
</evidence>
<keyword evidence="12" id="KW-1185">Reference proteome</keyword>
<evidence type="ECO:0000259" key="10">
    <source>
        <dbReference type="PROSITE" id="PS51918"/>
    </source>
</evidence>
<evidence type="ECO:0000256" key="4">
    <source>
        <dbReference type="ARBA" id="ARBA00022691"/>
    </source>
</evidence>
<feature type="binding site" evidence="8">
    <location>
        <position position="19"/>
    </location>
    <ligand>
        <name>[4Fe-4S] cluster</name>
        <dbReference type="ChEBI" id="CHEBI:49883"/>
        <label>1</label>
    </ligand>
</feature>
<keyword evidence="3 8" id="KW-0808">Transferase</keyword>
<keyword evidence="4 8" id="KW-0949">S-adenosyl-L-methionine</keyword>
<dbReference type="SFLD" id="SFLDG01082">
    <property type="entry name" value="B12-binding_domain_containing"/>
    <property type="match status" value="1"/>
</dbReference>
<proteinExistence type="inferred from homology"/>
<comment type="caution">
    <text evidence="11">The sequence shown here is derived from an EMBL/GenBank/DDBJ whole genome shotgun (WGS) entry which is preliminary data.</text>
</comment>
<feature type="domain" description="MTTase N-terminal" evidence="9">
    <location>
        <begin position="10"/>
        <end position="125"/>
    </location>
</feature>
<dbReference type="PROSITE" id="PS51257">
    <property type="entry name" value="PROKAR_LIPOPROTEIN"/>
    <property type="match status" value="1"/>
</dbReference>
<sequence>MNNKVPNPVPSIGWVSLGCPKALTDSEVILTQLSAEGYATSPSFAGADLVIVNTCGFIDDAVKESLDTIGEALAENGKVIVTGCLGARTNDKGGNWVKEVHPSVLAVTGPHALQEVMDVVHEHLPKPHDPFTDLVPPQGIKLTPRHYAYLKISEGCNHHCTFCIIPDLRGTLVSRPIGDVLTEAKKLFDAGVKELLVVSQDTSAYGVDIKYRTGFWEGRPVKSRLLELVQTLGALAEPYGAWVRLHYVYPYPSVDEVIPLMAQGLVLPYLDVPMQHAHPDVLKRMKRPASGERNLERIQAWRSMCPEIVIRSTFIAGFPGETEAEFQYLLDFMHEAQIDRAGCFAYSPVEGAKANELPGQLPQEVREERQARFMEVAEEVSVNKLQKRIGATMQVLVDHAPGLGKKGGRGRSYADAPEIDGVVHLLPPEKISKRLHVGEFTKAVIVDAQGHDLIARPI</sequence>
<feature type="binding site" evidence="8">
    <location>
        <position position="163"/>
    </location>
    <ligand>
        <name>[4Fe-4S] cluster</name>
        <dbReference type="ChEBI" id="CHEBI:49883"/>
        <label>2</label>
        <note>4Fe-4S-S-AdoMet</note>
    </ligand>
</feature>
<keyword evidence="7 8" id="KW-0411">Iron-sulfur</keyword>
<dbReference type="FunFam" id="3.40.50.12160:FF:000002">
    <property type="entry name" value="Ribosomal protein S12 methylthiotransferase RimO"/>
    <property type="match status" value="1"/>
</dbReference>
<dbReference type="Gene3D" id="2.40.50.140">
    <property type="entry name" value="Nucleic acid-binding proteins"/>
    <property type="match status" value="1"/>
</dbReference>
<dbReference type="GO" id="GO:0103039">
    <property type="term" value="F:protein methylthiotransferase activity"/>
    <property type="evidence" value="ECO:0007669"/>
    <property type="project" value="UniProtKB-EC"/>
</dbReference>
<dbReference type="Proteomes" id="UP000286947">
    <property type="component" value="Unassembled WGS sequence"/>
</dbReference>
<feature type="binding site" evidence="8">
    <location>
        <position position="55"/>
    </location>
    <ligand>
        <name>[4Fe-4S] cluster</name>
        <dbReference type="ChEBI" id="CHEBI:49883"/>
        <label>1</label>
    </ligand>
</feature>
<dbReference type="GO" id="GO:0035599">
    <property type="term" value="F:aspartic acid methylthiotransferase activity"/>
    <property type="evidence" value="ECO:0007669"/>
    <property type="project" value="TreeGrafter"/>
</dbReference>
<comment type="similarity">
    <text evidence="8">Belongs to the methylthiotransferase family. RimO subfamily.</text>
</comment>
<keyword evidence="1 8" id="KW-0004">4Fe-4S</keyword>
<keyword evidence="5 8" id="KW-0479">Metal-binding</keyword>
<name>A0A433SBH1_9BURK</name>
<evidence type="ECO:0000313" key="11">
    <source>
        <dbReference type="EMBL" id="RUS66098.1"/>
    </source>
</evidence>
<dbReference type="CDD" id="cd01335">
    <property type="entry name" value="Radical_SAM"/>
    <property type="match status" value="1"/>
</dbReference>
<dbReference type="InterPro" id="IPR020612">
    <property type="entry name" value="Methylthiotransferase_CS"/>
</dbReference>
<dbReference type="Pfam" id="PF18693">
    <property type="entry name" value="TRAM_2"/>
    <property type="match status" value="1"/>
</dbReference>
<dbReference type="FunFam" id="3.80.30.20:FF:000001">
    <property type="entry name" value="tRNA-2-methylthio-N(6)-dimethylallyladenosine synthase 2"/>
    <property type="match status" value="1"/>
</dbReference>
<feature type="binding site" evidence="8">
    <location>
        <position position="156"/>
    </location>
    <ligand>
        <name>[4Fe-4S] cluster</name>
        <dbReference type="ChEBI" id="CHEBI:49883"/>
        <label>2</label>
        <note>4Fe-4S-S-AdoMet</note>
    </ligand>
</feature>
<comment type="catalytic activity">
    <reaction evidence="8">
        <text>L-aspartate(89)-[ribosomal protein uS12]-hydrogen + (sulfur carrier)-SH + AH2 + 2 S-adenosyl-L-methionine = 3-methylsulfanyl-L-aspartate(89)-[ribosomal protein uS12]-hydrogen + (sulfur carrier)-H + 5'-deoxyadenosine + L-methionine + A + S-adenosyl-L-homocysteine + 2 H(+)</text>
        <dbReference type="Rhea" id="RHEA:37087"/>
        <dbReference type="Rhea" id="RHEA-COMP:10460"/>
        <dbReference type="Rhea" id="RHEA-COMP:10461"/>
        <dbReference type="Rhea" id="RHEA-COMP:14737"/>
        <dbReference type="Rhea" id="RHEA-COMP:14739"/>
        <dbReference type="ChEBI" id="CHEBI:13193"/>
        <dbReference type="ChEBI" id="CHEBI:15378"/>
        <dbReference type="ChEBI" id="CHEBI:17319"/>
        <dbReference type="ChEBI" id="CHEBI:17499"/>
        <dbReference type="ChEBI" id="CHEBI:29917"/>
        <dbReference type="ChEBI" id="CHEBI:29961"/>
        <dbReference type="ChEBI" id="CHEBI:57844"/>
        <dbReference type="ChEBI" id="CHEBI:57856"/>
        <dbReference type="ChEBI" id="CHEBI:59789"/>
        <dbReference type="ChEBI" id="CHEBI:64428"/>
        <dbReference type="ChEBI" id="CHEBI:73599"/>
        <dbReference type="EC" id="2.8.4.4"/>
    </reaction>
</comment>
<comment type="function">
    <text evidence="8">Catalyzes the methylthiolation of an aspartic acid residue of ribosomal protein uS12.</text>
</comment>
<evidence type="ECO:0000256" key="5">
    <source>
        <dbReference type="ARBA" id="ARBA00022723"/>
    </source>
</evidence>
<dbReference type="NCBIfam" id="TIGR01125">
    <property type="entry name" value="30S ribosomal protein S12 methylthiotransferase RimO"/>
    <property type="match status" value="1"/>
</dbReference>
<evidence type="ECO:0000256" key="3">
    <source>
        <dbReference type="ARBA" id="ARBA00022679"/>
    </source>
</evidence>
<dbReference type="PANTHER" id="PTHR43837:SF1">
    <property type="entry name" value="RIBOSOMAL PROTEIN US12 METHYLTHIOTRANSFERASE RIMO"/>
    <property type="match status" value="1"/>
</dbReference>
<dbReference type="SUPFAM" id="SSF102114">
    <property type="entry name" value="Radical SAM enzymes"/>
    <property type="match status" value="1"/>
</dbReference>
<feature type="domain" description="Radical SAM core" evidence="10">
    <location>
        <begin position="142"/>
        <end position="383"/>
    </location>
</feature>
<dbReference type="NCBIfam" id="TIGR00089">
    <property type="entry name" value="MiaB/RimO family radical SAM methylthiotransferase"/>
    <property type="match status" value="1"/>
</dbReference>
<accession>A0A433SBH1</accession>
<dbReference type="GO" id="GO:0005829">
    <property type="term" value="C:cytosol"/>
    <property type="evidence" value="ECO:0007669"/>
    <property type="project" value="TreeGrafter"/>
</dbReference>
<keyword evidence="2 8" id="KW-0963">Cytoplasm</keyword>
<dbReference type="Gene3D" id="3.80.30.20">
    <property type="entry name" value="tm_1862 like domain"/>
    <property type="match status" value="1"/>
</dbReference>
<dbReference type="InterPro" id="IPR058240">
    <property type="entry name" value="rSAM_sf"/>
</dbReference>
<dbReference type="GO" id="GO:0005840">
    <property type="term" value="C:ribosome"/>
    <property type="evidence" value="ECO:0007669"/>
    <property type="project" value="UniProtKB-KW"/>
</dbReference>
<dbReference type="PROSITE" id="PS51449">
    <property type="entry name" value="MTTASE_N"/>
    <property type="match status" value="1"/>
</dbReference>
<dbReference type="InterPro" id="IPR005839">
    <property type="entry name" value="Methylthiotransferase"/>
</dbReference>